<evidence type="ECO:0000313" key="6">
    <source>
        <dbReference type="Proteomes" id="UP000654370"/>
    </source>
</evidence>
<evidence type="ECO:0000256" key="1">
    <source>
        <dbReference type="PROSITE-ProRule" id="PRU00176"/>
    </source>
</evidence>
<reference evidence="5" key="1">
    <citation type="submission" date="2020-12" db="EMBL/GenBank/DDBJ databases">
        <title>Metabolic potential, ecology and presence of endohyphal bacteria is reflected in genomic diversity of Mucoromycotina.</title>
        <authorList>
            <person name="Muszewska A."/>
            <person name="Okrasinska A."/>
            <person name="Steczkiewicz K."/>
            <person name="Drgas O."/>
            <person name="Orlowska M."/>
            <person name="Perlinska-Lenart U."/>
            <person name="Aleksandrzak-Piekarczyk T."/>
            <person name="Szatraj K."/>
            <person name="Zielenkiewicz U."/>
            <person name="Pilsyk S."/>
            <person name="Malc E."/>
            <person name="Mieczkowski P."/>
            <person name="Kruszewska J.S."/>
            <person name="Biernat P."/>
            <person name="Pawlowska J."/>
        </authorList>
    </citation>
    <scope>NUCLEOTIDE SEQUENCE</scope>
    <source>
        <strain evidence="5">WA0000067209</strain>
    </source>
</reference>
<protein>
    <recommendedName>
        <fullName evidence="7">YTH domain-containing protein</fullName>
    </recommendedName>
</protein>
<dbReference type="Pfam" id="PF25701">
    <property type="entry name" value="RRM_YTH1"/>
    <property type="match status" value="1"/>
</dbReference>
<dbReference type="Proteomes" id="UP000654370">
    <property type="component" value="Unassembled WGS sequence"/>
</dbReference>
<name>A0A8H7UDR3_MORIS</name>
<feature type="region of interest" description="Disordered" evidence="2">
    <location>
        <begin position="179"/>
        <end position="260"/>
    </location>
</feature>
<dbReference type="AlphaFoldDB" id="A0A8H7UDR3"/>
<feature type="compositionally biased region" description="Polar residues" evidence="2">
    <location>
        <begin position="33"/>
        <end position="47"/>
    </location>
</feature>
<feature type="compositionally biased region" description="Pro residues" evidence="2">
    <location>
        <begin position="194"/>
        <end position="209"/>
    </location>
</feature>
<dbReference type="PANTHER" id="PTHR12357:SF3">
    <property type="entry name" value="YTH DOMAIN-CONTAINING PROTEIN 1"/>
    <property type="match status" value="1"/>
</dbReference>
<evidence type="ECO:0000256" key="2">
    <source>
        <dbReference type="SAM" id="MobiDB-lite"/>
    </source>
</evidence>
<dbReference type="GO" id="GO:1990247">
    <property type="term" value="F:N6-methyladenosine-containing RNA reader activity"/>
    <property type="evidence" value="ECO:0007669"/>
    <property type="project" value="TreeGrafter"/>
</dbReference>
<comment type="caution">
    <text evidence="5">The sequence shown here is derived from an EMBL/GenBank/DDBJ whole genome shotgun (WGS) entry which is preliminary data.</text>
</comment>
<dbReference type="InterPro" id="IPR000504">
    <property type="entry name" value="RRM_dom"/>
</dbReference>
<evidence type="ECO:0000259" key="3">
    <source>
        <dbReference type="PROSITE" id="PS50102"/>
    </source>
</evidence>
<proteinExistence type="predicted"/>
<feature type="region of interest" description="Disordered" evidence="2">
    <location>
        <begin position="344"/>
        <end position="392"/>
    </location>
</feature>
<dbReference type="InterPro" id="IPR035979">
    <property type="entry name" value="RBD_domain_sf"/>
</dbReference>
<dbReference type="Gene3D" id="3.30.70.330">
    <property type="match status" value="1"/>
</dbReference>
<dbReference type="InterPro" id="IPR045168">
    <property type="entry name" value="YTH_prot"/>
</dbReference>
<dbReference type="GO" id="GO:0005654">
    <property type="term" value="C:nucleoplasm"/>
    <property type="evidence" value="ECO:0007669"/>
    <property type="project" value="TreeGrafter"/>
</dbReference>
<keyword evidence="1" id="KW-0694">RNA-binding</keyword>
<feature type="compositionally biased region" description="Basic and acidic residues" evidence="2">
    <location>
        <begin position="23"/>
        <end position="32"/>
    </location>
</feature>
<dbReference type="GO" id="GO:0003729">
    <property type="term" value="F:mRNA binding"/>
    <property type="evidence" value="ECO:0007669"/>
    <property type="project" value="TreeGrafter"/>
</dbReference>
<evidence type="ECO:0000313" key="5">
    <source>
        <dbReference type="EMBL" id="KAG2175719.1"/>
    </source>
</evidence>
<dbReference type="InterPro" id="IPR012677">
    <property type="entry name" value="Nucleotide-bd_a/b_plait_sf"/>
</dbReference>
<organism evidence="5 6">
    <name type="scientific">Mortierella isabellina</name>
    <name type="common">Filamentous fungus</name>
    <name type="synonym">Umbelopsis isabellina</name>
    <dbReference type="NCBI Taxonomy" id="91625"/>
    <lineage>
        <taxon>Eukaryota</taxon>
        <taxon>Fungi</taxon>
        <taxon>Fungi incertae sedis</taxon>
        <taxon>Mucoromycota</taxon>
        <taxon>Mucoromycotina</taxon>
        <taxon>Umbelopsidomycetes</taxon>
        <taxon>Umbelopsidales</taxon>
        <taxon>Umbelopsidaceae</taxon>
        <taxon>Umbelopsis</taxon>
    </lineage>
</organism>
<dbReference type="GO" id="GO:0000381">
    <property type="term" value="P:regulation of alternative mRNA splicing, via spliceosome"/>
    <property type="evidence" value="ECO:0007669"/>
    <property type="project" value="TreeGrafter"/>
</dbReference>
<feature type="compositionally biased region" description="Pro residues" evidence="2">
    <location>
        <begin position="11"/>
        <end position="22"/>
    </location>
</feature>
<gene>
    <name evidence="5" type="ORF">INT43_001366</name>
</gene>
<dbReference type="EMBL" id="JAEPQZ010000011">
    <property type="protein sequence ID" value="KAG2175719.1"/>
    <property type="molecule type" value="Genomic_DNA"/>
</dbReference>
<dbReference type="Pfam" id="PF04146">
    <property type="entry name" value="YTH"/>
    <property type="match status" value="1"/>
</dbReference>
<dbReference type="CDD" id="cd00590">
    <property type="entry name" value="RRM_SF"/>
    <property type="match status" value="1"/>
</dbReference>
<evidence type="ECO:0000259" key="4">
    <source>
        <dbReference type="PROSITE" id="PS50882"/>
    </source>
</evidence>
<dbReference type="OrthoDB" id="306690at2759"/>
<dbReference type="Gene3D" id="3.10.590.10">
    <property type="entry name" value="ph1033 like domains"/>
    <property type="match status" value="1"/>
</dbReference>
<feature type="domain" description="YTH" evidence="4">
    <location>
        <begin position="262"/>
        <end position="446"/>
    </location>
</feature>
<keyword evidence="6" id="KW-1185">Reference proteome</keyword>
<feature type="domain" description="RRM" evidence="3">
    <location>
        <begin position="52"/>
        <end position="137"/>
    </location>
</feature>
<feature type="region of interest" description="Disordered" evidence="2">
    <location>
        <begin position="1"/>
        <end position="48"/>
    </location>
</feature>
<sequence>MSDTIQQLPPASSPPPPTPPPLADKDSPEHSKSNQPQTAQSGIQQKPKNLENAMWVGNLPTDTTPEELRDFFYDDDFLTVFHISKTHCAFVNYKSYDAVLRAVKKHHEADLLTDFHPTEFHGIRLVCRPRKHNHSNPPRGMVVSPRHMHKGIPPTSDAMPALGPPMMMAGYMPQPVPNSMRFNQYPGDPRYHAMPPPPPLPTTSIPPPQTNSSPSMGDFRPRRASQLSRSSRDSSPRSQQRHSPQERHTSLDSSTNGNHPNVRYFILKSLTTDDLDISVERGVWATQPHNEANLNRAFKTSSAVYLIFSANKSGEFYGYARMMQPITPNEPSSPSIQVQWTPVPMAEDEEEDTETKANDNPADNLENHDNKQSEENQQETGSGGGGGGNEKRWGNAFKVQWIKIQRFPFSQTRHLRNSWNNNREVKVSRDGTELETSVGEMLIQGFHWAEQQQLYQQQQQQQQQVAPQPYQQPMMFNGDMQPPSQQMMMGYVQTPHGVQLVPIPFVNVGIPPSPYPYMMGDRS</sequence>
<accession>A0A8H7UDR3</accession>
<feature type="compositionally biased region" description="Basic and acidic residues" evidence="2">
    <location>
        <begin position="365"/>
        <end position="374"/>
    </location>
</feature>
<dbReference type="PANTHER" id="PTHR12357">
    <property type="entry name" value="YTH YT521-B HOMOLOGY DOMAIN-CONTAINING"/>
    <property type="match status" value="1"/>
</dbReference>
<dbReference type="InterPro" id="IPR007275">
    <property type="entry name" value="YTH_domain"/>
</dbReference>
<evidence type="ECO:0008006" key="7">
    <source>
        <dbReference type="Google" id="ProtNLM"/>
    </source>
</evidence>
<dbReference type="GO" id="GO:0000398">
    <property type="term" value="P:mRNA splicing, via spliceosome"/>
    <property type="evidence" value="ECO:0007669"/>
    <property type="project" value="TreeGrafter"/>
</dbReference>
<dbReference type="PROSITE" id="PS50882">
    <property type="entry name" value="YTH"/>
    <property type="match status" value="1"/>
</dbReference>
<dbReference type="SMART" id="SM00360">
    <property type="entry name" value="RRM"/>
    <property type="match status" value="1"/>
</dbReference>
<dbReference type="CDD" id="cd21134">
    <property type="entry name" value="YTH"/>
    <property type="match status" value="1"/>
</dbReference>
<dbReference type="SUPFAM" id="SSF54928">
    <property type="entry name" value="RNA-binding domain, RBD"/>
    <property type="match status" value="1"/>
</dbReference>
<dbReference type="InterPro" id="IPR057720">
    <property type="entry name" value="RRM_YTH1"/>
</dbReference>
<dbReference type="PROSITE" id="PS50102">
    <property type="entry name" value="RRM"/>
    <property type="match status" value="1"/>
</dbReference>